<dbReference type="OMA" id="RINYKPW"/>
<dbReference type="GO" id="GO:0003697">
    <property type="term" value="F:single-stranded DNA binding"/>
    <property type="evidence" value="ECO:0007669"/>
    <property type="project" value="EnsemblFungi"/>
</dbReference>
<evidence type="ECO:0000256" key="10">
    <source>
        <dbReference type="PIRSR" id="PIRSR009449-1"/>
    </source>
</evidence>
<dbReference type="VEuPathDB" id="FungiDB:YALI1_F06991g"/>
<evidence type="ECO:0000313" key="13">
    <source>
        <dbReference type="EMBL" id="RDW27299.1"/>
    </source>
</evidence>
<evidence type="ECO:0000313" key="15">
    <source>
        <dbReference type="Proteomes" id="UP000256601"/>
    </source>
</evidence>
<evidence type="ECO:0000256" key="4">
    <source>
        <dbReference type="ARBA" id="ARBA00022705"/>
    </source>
</evidence>
<feature type="binding site" evidence="10">
    <location>
        <position position="293"/>
    </location>
    <ligand>
        <name>[4Fe-4S] cluster</name>
        <dbReference type="ChEBI" id="CHEBI:49883"/>
    </ligand>
</feature>
<dbReference type="GO" id="GO:0006270">
    <property type="term" value="P:DNA replication initiation"/>
    <property type="evidence" value="ECO:0007669"/>
    <property type="project" value="EnsemblFungi"/>
</dbReference>
<name>A0A1D8NLZ2_YARLL</name>
<proteinExistence type="inferred from homology"/>
<dbReference type="GeneID" id="2908898"/>
<dbReference type="Gene3D" id="1.20.930.80">
    <property type="match status" value="1"/>
</dbReference>
<dbReference type="Pfam" id="PF26466">
    <property type="entry name" value="DNA_primase_lrg_N"/>
    <property type="match status" value="1"/>
</dbReference>
<evidence type="ECO:0000313" key="14">
    <source>
        <dbReference type="Proteomes" id="UP000182444"/>
    </source>
</evidence>
<comment type="function">
    <text evidence="9">DNA primase is the polymerase that synthesizes small RNA primers for the Okazaki fragments made during discontinuous DNA replication.</text>
</comment>
<dbReference type="CDD" id="cd07322">
    <property type="entry name" value="PriL_PriS_Eukaryotic"/>
    <property type="match status" value="1"/>
</dbReference>
<accession>A0A1D8NLZ2</accession>
<evidence type="ECO:0000256" key="7">
    <source>
        <dbReference type="ARBA" id="ARBA00023014"/>
    </source>
</evidence>
<feature type="binding site" evidence="10">
    <location>
        <position position="370"/>
    </location>
    <ligand>
        <name>[4Fe-4S] cluster</name>
        <dbReference type="ChEBI" id="CHEBI:49883"/>
    </ligand>
</feature>
<dbReference type="RefSeq" id="XP_504997.1">
    <property type="nucleotide sequence ID" value="XM_504997.1"/>
</dbReference>
<evidence type="ECO:0000259" key="11">
    <source>
        <dbReference type="Pfam" id="PF04104"/>
    </source>
</evidence>
<dbReference type="eggNOG" id="KOG2267">
    <property type="taxonomic scope" value="Eukaryota"/>
</dbReference>
<dbReference type="InterPro" id="IPR007238">
    <property type="entry name" value="DNA_primase_lsu_euk/arc"/>
</dbReference>
<dbReference type="VEuPathDB" id="FungiDB:YALI0_F04576g"/>
<keyword evidence="3 9" id="KW-0639">Primosome</keyword>
<dbReference type="GO" id="GO:0005635">
    <property type="term" value="C:nuclear envelope"/>
    <property type="evidence" value="ECO:0007669"/>
    <property type="project" value="EnsemblFungi"/>
</dbReference>
<organism evidence="12 14">
    <name type="scientific">Yarrowia lipolytica</name>
    <name type="common">Candida lipolytica</name>
    <dbReference type="NCBI Taxonomy" id="4952"/>
    <lineage>
        <taxon>Eukaryota</taxon>
        <taxon>Fungi</taxon>
        <taxon>Dikarya</taxon>
        <taxon>Ascomycota</taxon>
        <taxon>Saccharomycotina</taxon>
        <taxon>Dipodascomycetes</taxon>
        <taxon>Dipodascales</taxon>
        <taxon>Dipodascales incertae sedis</taxon>
        <taxon>Yarrowia</taxon>
    </lineage>
</organism>
<protein>
    <recommendedName>
        <fullName evidence="9">DNA primase large subunit</fullName>
    </recommendedName>
</protein>
<dbReference type="InterPro" id="IPR016558">
    <property type="entry name" value="DNA_primase_lsu_euk"/>
</dbReference>
<dbReference type="Proteomes" id="UP000182444">
    <property type="component" value="Chromosome 1F"/>
</dbReference>
<dbReference type="InterPro" id="IPR058560">
    <property type="entry name" value="DNA_primase_C"/>
</dbReference>
<dbReference type="OrthoDB" id="421393at2759"/>
<comment type="cofactor">
    <cofactor evidence="9">
        <name>[4Fe-4S] cluster</name>
        <dbReference type="ChEBI" id="CHEBI:49883"/>
    </cofactor>
    <text evidence="9">Binds 1 [4Fe-4S] cluster.</text>
</comment>
<dbReference type="KEGG" id="yli:2908898"/>
<dbReference type="GO" id="GO:0006269">
    <property type="term" value="P:DNA replication, synthesis of primer"/>
    <property type="evidence" value="ECO:0007669"/>
    <property type="project" value="UniProtKB-KW"/>
</dbReference>
<dbReference type="GO" id="GO:0003899">
    <property type="term" value="F:DNA-directed RNA polymerase activity"/>
    <property type="evidence" value="ECO:0007669"/>
    <property type="project" value="EnsemblFungi"/>
</dbReference>
<dbReference type="GO" id="GO:0005658">
    <property type="term" value="C:alpha DNA polymerase:primase complex"/>
    <property type="evidence" value="ECO:0007669"/>
    <property type="project" value="EnsemblFungi"/>
</dbReference>
<dbReference type="PANTHER" id="PTHR10537">
    <property type="entry name" value="DNA PRIMASE LARGE SUBUNIT"/>
    <property type="match status" value="1"/>
</dbReference>
<dbReference type="PIRSF" id="PIRSF009449">
    <property type="entry name" value="DNA_primase_large_subunit"/>
    <property type="match status" value="1"/>
</dbReference>
<keyword evidence="8 9" id="KW-0238">DNA-binding</keyword>
<keyword evidence="2 9" id="KW-0004">4Fe-4S</keyword>
<evidence type="ECO:0000256" key="6">
    <source>
        <dbReference type="ARBA" id="ARBA00023004"/>
    </source>
</evidence>
<evidence type="ECO:0000313" key="12">
    <source>
        <dbReference type="EMBL" id="AOW06660.1"/>
    </source>
</evidence>
<keyword evidence="5 9" id="KW-0479">Metal-binding</keyword>
<keyword evidence="6 9" id="KW-0408">Iron</keyword>
<dbReference type="AlphaFoldDB" id="A0A1D8NLZ2"/>
<dbReference type="PANTHER" id="PTHR10537:SF3">
    <property type="entry name" value="DNA PRIMASE LARGE SUBUNIT"/>
    <property type="match status" value="1"/>
</dbReference>
<evidence type="ECO:0000256" key="3">
    <source>
        <dbReference type="ARBA" id="ARBA00022515"/>
    </source>
</evidence>
<evidence type="ECO:0000256" key="8">
    <source>
        <dbReference type="ARBA" id="ARBA00023125"/>
    </source>
</evidence>
<comment type="similarity">
    <text evidence="1 9">Belongs to the eukaryotic-type primase large subunit family.</text>
</comment>
<dbReference type="GO" id="GO:0006302">
    <property type="term" value="P:double-strand break repair"/>
    <property type="evidence" value="ECO:0007669"/>
    <property type="project" value="EnsemblFungi"/>
</dbReference>
<evidence type="ECO:0000256" key="5">
    <source>
        <dbReference type="ARBA" id="ARBA00022723"/>
    </source>
</evidence>
<keyword evidence="7 9" id="KW-0411">Iron-sulfur</keyword>
<dbReference type="EMBL" id="CP017558">
    <property type="protein sequence ID" value="AOW06660.1"/>
    <property type="molecule type" value="Genomic_DNA"/>
</dbReference>
<dbReference type="Proteomes" id="UP000256601">
    <property type="component" value="Unassembled WGS sequence"/>
</dbReference>
<evidence type="ECO:0000256" key="2">
    <source>
        <dbReference type="ARBA" id="ARBA00022485"/>
    </source>
</evidence>
<dbReference type="Pfam" id="PF04104">
    <property type="entry name" value="DNA_primase_lrg"/>
    <property type="match status" value="1"/>
</dbReference>
<reference evidence="13 15" key="2">
    <citation type="submission" date="2018-07" db="EMBL/GenBank/DDBJ databases">
        <title>Draft Genome Assemblies for Five Robust Yarrowia lipolytica Strains Exhibiting High Lipid Production and Pentose Sugar Utilization and Sugar Alcohol Secretion from Undetoxified Lignocellulosic Biomass Hydrolysates.</title>
        <authorList>
            <consortium name="DOE Joint Genome Institute"/>
            <person name="Walker C."/>
            <person name="Ryu S."/>
            <person name="Na H."/>
            <person name="Zane M."/>
            <person name="LaButti K."/>
            <person name="Lipzen A."/>
            <person name="Haridas S."/>
            <person name="Barry K."/>
            <person name="Grigoriev I.V."/>
            <person name="Quarterman J."/>
            <person name="Slininger P."/>
            <person name="Dien B."/>
            <person name="Trinh C.T."/>
        </authorList>
    </citation>
    <scope>NUCLEOTIDE SEQUENCE [LARGE SCALE GENOMIC DNA]</scope>
    <source>
        <strain evidence="13 15">YB392</strain>
    </source>
</reference>
<reference evidence="12 14" key="1">
    <citation type="journal article" date="2016" name="PLoS ONE">
        <title>Sequence Assembly of Yarrowia lipolytica Strain W29/CLIB89 Shows Transposable Element Diversity.</title>
        <authorList>
            <person name="Magnan C."/>
            <person name="Yu J."/>
            <person name="Chang I."/>
            <person name="Jahn E."/>
            <person name="Kanomata Y."/>
            <person name="Wu J."/>
            <person name="Zeller M."/>
            <person name="Oakes M."/>
            <person name="Baldi P."/>
            <person name="Sandmeyer S."/>
        </authorList>
    </citation>
    <scope>NUCLEOTIDE SEQUENCE [LARGE SCALE GENOMIC DNA]</scope>
    <source>
        <strain evidence="12">CLIB89</strain>
        <strain evidence="14">CLIB89(W29)</strain>
    </source>
</reference>
<gene>
    <name evidence="13" type="ORF">B0I71DRAFT_129338</name>
    <name evidence="12" type="ORF">YALI1_F06991g</name>
</gene>
<sequence length="469" mass="54183">MFRSKRRATERKNWGVAPSSMPAEIIYPSRMSFYNTPPNLGISLEAFEEWAIDRLRVLTKLQQLQLSGKTGLKDLDSGLKPTLEKYLPLGSSRNVSDEVTQKQRQKDHYSHFILRLVYCRTPELRKEFVEREKLLFRYRLSLEEGGERDSFVNSLDFEWEKVDVDEFEDLRPYLETVSRDKADIASRDYVKVDWQKVADLVDSRRVFLRAGKVYVPASLQQNLVVNEFESRLAVAMETAAMLLSRLDESTRLMPILDHLAQFGVTETFQKNEALDGKIGPSNIDSVVKHMPLCMSQLHTTLRQKNHLKHDGRFQYGLFIKGLGFSVDEALQFWREAFKVTDDKFNKEYQYNILHNYGLKGSGKNYAPKDCKSIIANNPPANSELVHGCPYRSLRPEELVGRLKNMGIEDRMELNKITDQVKNTNYHGACTRVLELTHPGLKVEEVVQHPNDYFLKGYGWQNGLEVAYTK</sequence>
<dbReference type="GO" id="GO:0051539">
    <property type="term" value="F:4 iron, 4 sulfur cluster binding"/>
    <property type="evidence" value="ECO:0007669"/>
    <property type="project" value="UniProtKB-UniRule"/>
</dbReference>
<dbReference type="EMBL" id="KZ857330">
    <property type="protein sequence ID" value="RDW27299.1"/>
    <property type="molecule type" value="Genomic_DNA"/>
</dbReference>
<keyword evidence="4 9" id="KW-0235">DNA replication</keyword>
<evidence type="ECO:0000256" key="9">
    <source>
        <dbReference type="PIRNR" id="PIRNR009449"/>
    </source>
</evidence>
<feature type="binding site" evidence="10">
    <location>
        <position position="429"/>
    </location>
    <ligand>
        <name>[4Fe-4S] cluster</name>
        <dbReference type="ChEBI" id="CHEBI:49883"/>
    </ligand>
</feature>
<dbReference type="GO" id="GO:0046872">
    <property type="term" value="F:metal ion binding"/>
    <property type="evidence" value="ECO:0007669"/>
    <property type="project" value="UniProtKB-UniRule"/>
</dbReference>
<feature type="domain" description="DNA primase large subunit C-terminal" evidence="11">
    <location>
        <begin position="287"/>
        <end position="453"/>
    </location>
</feature>
<feature type="binding site" evidence="10">
    <location>
        <position position="388"/>
    </location>
    <ligand>
        <name>[4Fe-4S] cluster</name>
        <dbReference type="ChEBI" id="CHEBI:49883"/>
    </ligand>
</feature>
<evidence type="ECO:0000256" key="1">
    <source>
        <dbReference type="ARBA" id="ARBA00010564"/>
    </source>
</evidence>